<comment type="caution">
    <text evidence="2">The sequence shown here is derived from an EMBL/GenBank/DDBJ whole genome shotgun (WGS) entry which is preliminary data.</text>
</comment>
<feature type="compositionally biased region" description="Basic and acidic residues" evidence="1">
    <location>
        <begin position="942"/>
        <end position="952"/>
    </location>
</feature>
<feature type="region of interest" description="Disordered" evidence="1">
    <location>
        <begin position="1119"/>
        <end position="1143"/>
    </location>
</feature>
<feature type="compositionally biased region" description="Basic residues" evidence="1">
    <location>
        <begin position="383"/>
        <end position="392"/>
    </location>
</feature>
<gene>
    <name evidence="2" type="ORF">RN001_013248</name>
</gene>
<reference evidence="3" key="1">
    <citation type="submission" date="2023-01" db="EMBL/GenBank/DDBJ databases">
        <title>Key to firefly adult light organ development and bioluminescence: homeobox transcription factors regulate luciferase expression and transportation to peroxisome.</title>
        <authorList>
            <person name="Fu X."/>
        </authorList>
    </citation>
    <scope>NUCLEOTIDE SEQUENCE [LARGE SCALE GENOMIC DNA]</scope>
</reference>
<name>A0AAN7QCZ6_9COLE</name>
<feature type="compositionally biased region" description="Basic residues" evidence="1">
    <location>
        <begin position="366"/>
        <end position="376"/>
    </location>
</feature>
<feature type="region of interest" description="Disordered" evidence="1">
    <location>
        <begin position="512"/>
        <end position="625"/>
    </location>
</feature>
<accession>A0AAN7QCZ6</accession>
<feature type="compositionally biased region" description="Low complexity" evidence="1">
    <location>
        <begin position="328"/>
        <end position="339"/>
    </location>
</feature>
<feature type="compositionally biased region" description="Polar residues" evidence="1">
    <location>
        <begin position="1119"/>
        <end position="1133"/>
    </location>
</feature>
<evidence type="ECO:0000313" key="2">
    <source>
        <dbReference type="EMBL" id="KAK4873888.1"/>
    </source>
</evidence>
<organism evidence="2 3">
    <name type="scientific">Aquatica leii</name>
    <dbReference type="NCBI Taxonomy" id="1421715"/>
    <lineage>
        <taxon>Eukaryota</taxon>
        <taxon>Metazoa</taxon>
        <taxon>Ecdysozoa</taxon>
        <taxon>Arthropoda</taxon>
        <taxon>Hexapoda</taxon>
        <taxon>Insecta</taxon>
        <taxon>Pterygota</taxon>
        <taxon>Neoptera</taxon>
        <taxon>Endopterygota</taxon>
        <taxon>Coleoptera</taxon>
        <taxon>Polyphaga</taxon>
        <taxon>Elateriformia</taxon>
        <taxon>Elateroidea</taxon>
        <taxon>Lampyridae</taxon>
        <taxon>Luciolinae</taxon>
        <taxon>Aquatica</taxon>
    </lineage>
</organism>
<dbReference type="EMBL" id="JARPUR010000006">
    <property type="protein sequence ID" value="KAK4873888.1"/>
    <property type="molecule type" value="Genomic_DNA"/>
</dbReference>
<protein>
    <submittedName>
        <fullName evidence="2">Uncharacterized protein</fullName>
    </submittedName>
</protein>
<evidence type="ECO:0000313" key="3">
    <source>
        <dbReference type="Proteomes" id="UP001353858"/>
    </source>
</evidence>
<evidence type="ECO:0000256" key="1">
    <source>
        <dbReference type="SAM" id="MobiDB-lite"/>
    </source>
</evidence>
<dbReference type="AlphaFoldDB" id="A0AAN7QCZ6"/>
<feature type="compositionally biased region" description="Basic and acidic residues" evidence="1">
    <location>
        <begin position="583"/>
        <end position="617"/>
    </location>
</feature>
<feature type="region of interest" description="Disordered" evidence="1">
    <location>
        <begin position="942"/>
        <end position="961"/>
    </location>
</feature>
<dbReference type="Proteomes" id="UP001353858">
    <property type="component" value="Unassembled WGS sequence"/>
</dbReference>
<sequence length="1143" mass="130927">MMEPAAPGTEDEVKLPVQTHISKKETEQERLLNVKARLPNGKIGNVFELNVDSRSEHWYCNLCQCPVMGRVYHHEIGKRHTSNVQNGGNYASDAELLQVAPGEPVPPGIDGEVEKVAQIQETLDNYTVGPIIGLEYLIELVEYDREKEPSYLCLLCDKRGDPRTVIAHLSSYNHITQYIQRHFTRCFRALAPYITKQYKRNWQLAMQKIAEAIENKFGRLKPHVAEAETFTGKRMYFQNLVANGRHLSEKSGVTFEDLIDEKQLTKITNDDTTMTKLSDDVSKRSYRKTGTEPGSETSKKLKRSPSPPVVAKPKKIKASNTTEKRRSLSSVSSISSSDLSDFDPMQSTFPKRKHQREKFQPYKQFPGRHRRSRSKSRSPIPHRAGRGGRGRVHPWERSDYIKSRSELASERNKAKSDKFEEFKKLSLAIETDMDRVLKQHEKNPEKHPQYNDEWKQFWNKRYKELQSEGKDAANYDFKPEWIQFWNKRMVEIHNSEIKVKKDALRKRLSLPEEPAPISFKITGKKKPSNESEAKVDVPSTVDQDSDVIVIEDKDDDNVSSKRSHSPWETEVASRSASRRSREKSRELSRNLSKDRSKPSRDKSKEYRSRSNSREKDWRRKGKSRDREYYRDYPHDSYYRDPYRKTELPDYIKPPRVMRDVTRHPVMSPPLNRHVESIESDSEDGDVNVVGILRLLTALEEKLGSLGPKVIDLLAQALKMEKTEANSSESLLDNEMNCVLFETIKEKLKGQLLAGLVDYNQEKAFKNAIKKIASLVHYSGERKKQLQKEKPKVDPIKVPGIGTVDKSAIAKQIATALVLQGKTDVSQAELEQLINAVVGMAEASKNSEKPMTTASFLQQLSQPKQPETPTETFSQSLQTMASEPTSSNSMEGLSDLDLQTLLQNFKDLCTDEQHSLISYLKKLESKEPERVERLRKFVNLDVEKSQEPAEPTRRSSPFSNRLQAANPIEEKIEKAEKPEVVKVTLDSDEDDYTFEDVFKAAKQNVKDNEERERKAKLPVFKTEGFDLANAKSLIANIMGQFKSNESANVNLLGMGGSSSTMSTPQSEKNYSSVTDSLNIKPNIQSRVDLTNESILRHNVEPDPRNYRPNVVYPQHNQYVNPPGNQHQFNRQNFDPYSMHDNGRW</sequence>
<proteinExistence type="predicted"/>
<keyword evidence="3" id="KW-1185">Reference proteome</keyword>
<feature type="region of interest" description="Disordered" evidence="1">
    <location>
        <begin position="275"/>
        <end position="395"/>
    </location>
</feature>